<dbReference type="EMBL" id="CP011568">
    <property type="protein sequence ID" value="AKJ69159.2"/>
    <property type="molecule type" value="Genomic_DNA"/>
</dbReference>
<dbReference type="InterPro" id="IPR037066">
    <property type="entry name" value="Plug_dom_sf"/>
</dbReference>
<evidence type="ECO:0000256" key="4">
    <source>
        <dbReference type="ARBA" id="ARBA00022452"/>
    </source>
</evidence>
<evidence type="ECO:0000256" key="5">
    <source>
        <dbReference type="ARBA" id="ARBA00022692"/>
    </source>
</evidence>
<keyword evidence="4 10" id="KW-1134">Transmembrane beta strand</keyword>
<evidence type="ECO:0000313" key="15">
    <source>
        <dbReference type="EMBL" id="AKJ69159.2"/>
    </source>
</evidence>
<evidence type="ECO:0000256" key="1">
    <source>
        <dbReference type="ARBA" id="ARBA00004571"/>
    </source>
</evidence>
<accession>A0A0G3ET08</accession>
<evidence type="ECO:0000313" key="16">
    <source>
        <dbReference type="Proteomes" id="UP000036700"/>
    </source>
</evidence>
<keyword evidence="12" id="KW-0732">Signal</keyword>
<keyword evidence="7 10" id="KW-0472">Membrane</keyword>
<dbReference type="AlphaFoldDB" id="A0A0G3ET08"/>
<evidence type="ECO:0000256" key="12">
    <source>
        <dbReference type="SAM" id="SignalP"/>
    </source>
</evidence>
<dbReference type="GO" id="GO:0044718">
    <property type="term" value="P:siderophore transmembrane transport"/>
    <property type="evidence" value="ECO:0007669"/>
    <property type="project" value="TreeGrafter"/>
</dbReference>
<proteinExistence type="inferred from homology"/>
<dbReference type="Pfam" id="PF00593">
    <property type="entry name" value="TonB_dep_Rec_b-barrel"/>
    <property type="match status" value="1"/>
</dbReference>
<evidence type="ECO:0000256" key="2">
    <source>
        <dbReference type="ARBA" id="ARBA00009810"/>
    </source>
</evidence>
<keyword evidence="8 15" id="KW-0675">Receptor</keyword>
<sequence>MALALGSLLSALPVPAARAHSAALTDVPSLATTVVIDTTPLAGLGVPLDRIPANVQVMSGAKLRTQHHASLTDYFSDNLTSVEIHSSQGNPYQPDVDYRGFTASPLLGTPQGLSVFQDGVRINEPFGDVVNWDLLPQSAIKSVQLIPGSNPLFGLNTLGGALAIATRSGRDSPGGAAEVTGGSFGRRGVEFEQGGRHGKLDYFLTLNDERDGGWSDHNASRIRQLFGKLGYADENSSIALSLSAADNDLQGAQTIPRSFLDNFRQAYTYPDLNLNRATLFNLSGTHFFNDQVQLNANAYYRSYRNQNLSSNVNGDYGAIGPLSGRPDTVEANNAISAIDQQSYGFGLQLTLLGQLAGMPNQFVAGTSGDFANSRFSQSSQDAQFTPDRNTVGIGDYALRTDAKTHNGDIGLFMTDTLSLSDRVTLTASARYDHAQIDIADQTGRQPLLDGNHSFSRLNPALGVTFNPTPRLSAYAAYNEGMRSPTAIELACADPAAPCSLPNDFIADPALRPVIAKTVELGLRGKLGAASSWHVSVYRTALLDDIAFVSSSAAASSGYFQNVGQTRRQGVEAQLSTRSGSVGVTASYSYIAATYRTAFTERSPSNSSADANGNIVVRPGDRMPGIPDSIFKLRLDYAVTPSWHAGANLSYRSAIFARGDENNRDINGKIAGYAVVDLDTTFRATRSLTLFARVNNLFDKRYANFGSLGQNFFSGPGHTFSGNDVTNEQFVSPGAPRGIWVGLRYAWR</sequence>
<dbReference type="GO" id="GO:0015344">
    <property type="term" value="F:siderophore uptake transmembrane transporter activity"/>
    <property type="evidence" value="ECO:0007669"/>
    <property type="project" value="TreeGrafter"/>
</dbReference>
<comment type="subcellular location">
    <subcellularLocation>
        <location evidence="1 10">Cell outer membrane</location>
        <topology evidence="1 10">Multi-pass membrane protein</topology>
    </subcellularLocation>
</comment>
<dbReference type="InterPro" id="IPR039426">
    <property type="entry name" value="TonB-dep_rcpt-like"/>
</dbReference>
<dbReference type="Pfam" id="PF07715">
    <property type="entry name" value="Plug"/>
    <property type="match status" value="1"/>
</dbReference>
<dbReference type="STRING" id="445709.ABW99_14010"/>
<evidence type="ECO:0000256" key="8">
    <source>
        <dbReference type="ARBA" id="ARBA00023170"/>
    </source>
</evidence>
<reference evidence="16" key="1">
    <citation type="submission" date="2015-06" db="EMBL/GenBank/DDBJ databases">
        <authorList>
            <person name="Lim Y.L."/>
            <person name="Ee R."/>
            <person name="Yong D."/>
            <person name="How K.Y."/>
            <person name="Yin W.F."/>
            <person name="Chan K.G."/>
        </authorList>
    </citation>
    <scope>NUCLEOTIDE SEQUENCE [LARGE SCALE GENOMIC DNA]</scope>
    <source>
        <strain evidence="16">DSM 25325</strain>
    </source>
</reference>
<comment type="similarity">
    <text evidence="2 10 11">Belongs to the TonB-dependent receptor family.</text>
</comment>
<evidence type="ECO:0000256" key="11">
    <source>
        <dbReference type="RuleBase" id="RU003357"/>
    </source>
</evidence>
<dbReference type="Gene3D" id="2.170.130.10">
    <property type="entry name" value="TonB-dependent receptor, plug domain"/>
    <property type="match status" value="1"/>
</dbReference>
<dbReference type="PANTHER" id="PTHR30069">
    <property type="entry name" value="TONB-DEPENDENT OUTER MEMBRANE RECEPTOR"/>
    <property type="match status" value="1"/>
</dbReference>
<evidence type="ECO:0000256" key="10">
    <source>
        <dbReference type="PROSITE-ProRule" id="PRU01360"/>
    </source>
</evidence>
<dbReference type="SUPFAM" id="SSF56935">
    <property type="entry name" value="Porins"/>
    <property type="match status" value="1"/>
</dbReference>
<feature type="domain" description="TonB-dependent receptor plug" evidence="14">
    <location>
        <begin position="49"/>
        <end position="161"/>
    </location>
</feature>
<dbReference type="Proteomes" id="UP000036700">
    <property type="component" value="Chromosome"/>
</dbReference>
<name>A0A0G3ET08_9BURK</name>
<keyword evidence="5 10" id="KW-0812">Transmembrane</keyword>
<keyword evidence="9 10" id="KW-0998">Cell outer membrane</keyword>
<keyword evidence="16" id="KW-1185">Reference proteome</keyword>
<dbReference type="KEGG" id="ptx:ABW99_14010"/>
<evidence type="ECO:0000256" key="7">
    <source>
        <dbReference type="ARBA" id="ARBA00023136"/>
    </source>
</evidence>
<keyword evidence="3 10" id="KW-0813">Transport</keyword>
<evidence type="ECO:0000256" key="3">
    <source>
        <dbReference type="ARBA" id="ARBA00022448"/>
    </source>
</evidence>
<dbReference type="PROSITE" id="PS52016">
    <property type="entry name" value="TONB_DEPENDENT_REC_3"/>
    <property type="match status" value="1"/>
</dbReference>
<feature type="signal peptide" evidence="12">
    <location>
        <begin position="1"/>
        <end position="16"/>
    </location>
</feature>
<evidence type="ECO:0000256" key="6">
    <source>
        <dbReference type="ARBA" id="ARBA00023077"/>
    </source>
</evidence>
<protein>
    <submittedName>
        <fullName evidence="15">TonB-dependent receptor</fullName>
    </submittedName>
</protein>
<dbReference type="InterPro" id="IPR036942">
    <property type="entry name" value="Beta-barrel_TonB_sf"/>
</dbReference>
<organism evidence="15 16">
    <name type="scientific">Pandoraea thiooxydans</name>
    <dbReference type="NCBI Taxonomy" id="445709"/>
    <lineage>
        <taxon>Bacteria</taxon>
        <taxon>Pseudomonadati</taxon>
        <taxon>Pseudomonadota</taxon>
        <taxon>Betaproteobacteria</taxon>
        <taxon>Burkholderiales</taxon>
        <taxon>Burkholderiaceae</taxon>
        <taxon>Pandoraea</taxon>
    </lineage>
</organism>
<gene>
    <name evidence="15" type="ORF">ABW99_14010</name>
</gene>
<evidence type="ECO:0000259" key="14">
    <source>
        <dbReference type="Pfam" id="PF07715"/>
    </source>
</evidence>
<feature type="chain" id="PRO_5006798176" evidence="12">
    <location>
        <begin position="17"/>
        <end position="747"/>
    </location>
</feature>
<dbReference type="InterPro" id="IPR000531">
    <property type="entry name" value="Beta-barrel_TonB"/>
</dbReference>
<dbReference type="Gene3D" id="2.40.170.20">
    <property type="entry name" value="TonB-dependent receptor, beta-barrel domain"/>
    <property type="match status" value="1"/>
</dbReference>
<keyword evidence="6 11" id="KW-0798">TonB box</keyword>
<dbReference type="GO" id="GO:0009279">
    <property type="term" value="C:cell outer membrane"/>
    <property type="evidence" value="ECO:0007669"/>
    <property type="project" value="UniProtKB-SubCell"/>
</dbReference>
<feature type="domain" description="TonB-dependent receptor-like beta-barrel" evidence="13">
    <location>
        <begin position="231"/>
        <end position="696"/>
    </location>
</feature>
<evidence type="ECO:0000259" key="13">
    <source>
        <dbReference type="Pfam" id="PF00593"/>
    </source>
</evidence>
<dbReference type="InterPro" id="IPR012910">
    <property type="entry name" value="Plug_dom"/>
</dbReference>
<evidence type="ECO:0000256" key="9">
    <source>
        <dbReference type="ARBA" id="ARBA00023237"/>
    </source>
</evidence>
<dbReference type="PANTHER" id="PTHR30069:SF39">
    <property type="entry name" value="BLL6183 PROTEIN"/>
    <property type="match status" value="1"/>
</dbReference>